<sequence length="441" mass="49566">MNASASTADLTINEIREAWPVLSAEERFEAFSLLDRESAQEFFMPLLARAKASLISQMTETDRTLWMRLLPLDDAADVIQVSHPKKRETLLSLLDDQSRQEVRALLLYKEDVAGGLMNPRFARVRPHLTVDEAIRYLRLQISDKQENIYYVYVLDESQKLLGVVSFRDIFKAPPHKLISDIMQDDVITVTENQDQEVVSRIFSQHKFLALPVVDRDRKMRGIITADDIMHVMQQEVTEDIHKLGGMEALKRPYMQIGFWHMLRKRAGWLVVLFFGEMLTASAMAYFEEEIARAVVLALFVPLIISSGGNSGSQATTLIIRAMALGEVKLRDWLRIAGREMGIGLGLGCILSVIGFFRIVAWQMFFHLYGEHYLLVALAVSLSLAGVVMWGTLAGSMLPLILRRLGFDPASASAPFVATLVDVSGIMIYFSASALILRGTLL</sequence>
<dbReference type="SMART" id="SM00116">
    <property type="entry name" value="CBS"/>
    <property type="match status" value="2"/>
</dbReference>
<feature type="transmembrane region" description="Helical" evidence="9">
    <location>
        <begin position="372"/>
        <end position="401"/>
    </location>
</feature>
<dbReference type="SUPFAM" id="SSF54631">
    <property type="entry name" value="CBS-domain pair"/>
    <property type="match status" value="1"/>
</dbReference>
<dbReference type="GO" id="GO:0015095">
    <property type="term" value="F:magnesium ion transmembrane transporter activity"/>
    <property type="evidence" value="ECO:0007669"/>
    <property type="project" value="UniProtKB-UniRule"/>
</dbReference>
<reference evidence="11 12" key="1">
    <citation type="submission" date="2017-09" db="EMBL/GenBank/DDBJ databases">
        <title>Depth-based differentiation of microbial function through sediment-hosted aquifers and enrichment of novel symbionts in the deep terrestrial subsurface.</title>
        <authorList>
            <person name="Probst A.J."/>
            <person name="Ladd B."/>
            <person name="Jarett J.K."/>
            <person name="Geller-Mcgrath D.E."/>
            <person name="Sieber C.M."/>
            <person name="Emerson J.B."/>
            <person name="Anantharaman K."/>
            <person name="Thomas B.C."/>
            <person name="Malmstrom R."/>
            <person name="Stieglmeier M."/>
            <person name="Klingl A."/>
            <person name="Woyke T."/>
            <person name="Ryan C.M."/>
            <person name="Banfield J.F."/>
        </authorList>
    </citation>
    <scope>NUCLEOTIDE SEQUENCE [LARGE SCALE GENOMIC DNA]</scope>
    <source>
        <strain evidence="11">CG11_big_fil_rev_8_21_14_0_20_45_26</strain>
    </source>
</reference>
<dbReference type="GO" id="GO:0005886">
    <property type="term" value="C:plasma membrane"/>
    <property type="evidence" value="ECO:0007669"/>
    <property type="project" value="UniProtKB-SubCell"/>
</dbReference>
<dbReference type="Pfam" id="PF00571">
    <property type="entry name" value="CBS"/>
    <property type="match status" value="2"/>
</dbReference>
<comment type="subcellular location">
    <subcellularLocation>
        <location evidence="9">Cell membrane</location>
        <topology evidence="9">Multi-pass membrane protein</topology>
    </subcellularLocation>
    <subcellularLocation>
        <location evidence="1">Membrane</location>
        <topology evidence="1">Multi-pass membrane protein</topology>
    </subcellularLocation>
</comment>
<proteinExistence type="inferred from homology"/>
<dbReference type="InterPro" id="IPR006667">
    <property type="entry name" value="SLC41_membr_dom"/>
</dbReference>
<evidence type="ECO:0000256" key="9">
    <source>
        <dbReference type="RuleBase" id="RU362011"/>
    </source>
</evidence>
<feature type="transmembrane region" description="Helical" evidence="9">
    <location>
        <begin position="340"/>
        <end position="360"/>
    </location>
</feature>
<accession>A0A2H0LPY1</accession>
<dbReference type="Gene3D" id="3.10.580.10">
    <property type="entry name" value="CBS-domain"/>
    <property type="match status" value="1"/>
</dbReference>
<dbReference type="PANTHER" id="PTHR43773">
    <property type="entry name" value="MAGNESIUM TRANSPORTER MGTE"/>
    <property type="match status" value="1"/>
</dbReference>
<dbReference type="InterPro" id="IPR036739">
    <property type="entry name" value="SLC41_membr_dom_sf"/>
</dbReference>
<name>A0A2H0LPY1_9BACT</name>
<dbReference type="InterPro" id="IPR046342">
    <property type="entry name" value="CBS_dom_sf"/>
</dbReference>
<comment type="caution">
    <text evidence="11">The sequence shown here is derived from an EMBL/GenBank/DDBJ whole genome shotgun (WGS) entry which is preliminary data.</text>
</comment>
<dbReference type="InterPro" id="IPR038076">
    <property type="entry name" value="MgtE_N_sf"/>
</dbReference>
<evidence type="ECO:0000256" key="7">
    <source>
        <dbReference type="ARBA" id="ARBA00023136"/>
    </source>
</evidence>
<feature type="transmembrane region" description="Helical" evidence="9">
    <location>
        <begin position="413"/>
        <end position="436"/>
    </location>
</feature>
<dbReference type="Gene3D" id="1.10.357.20">
    <property type="entry name" value="SLC41 divalent cation transporters, integral membrane domain"/>
    <property type="match status" value="1"/>
</dbReference>
<keyword evidence="7 9" id="KW-0472">Membrane</keyword>
<gene>
    <name evidence="11" type="primary">mgtE</name>
    <name evidence="11" type="ORF">COV74_04755</name>
</gene>
<dbReference type="SUPFAM" id="SSF158791">
    <property type="entry name" value="MgtE N-terminal domain-like"/>
    <property type="match status" value="1"/>
</dbReference>
<feature type="domain" description="CBS" evidence="10">
    <location>
        <begin position="182"/>
        <end position="238"/>
    </location>
</feature>
<dbReference type="Proteomes" id="UP000230859">
    <property type="component" value="Unassembled WGS sequence"/>
</dbReference>
<dbReference type="InterPro" id="IPR000644">
    <property type="entry name" value="CBS_dom"/>
</dbReference>
<evidence type="ECO:0000256" key="4">
    <source>
        <dbReference type="ARBA" id="ARBA00022692"/>
    </source>
</evidence>
<evidence type="ECO:0000256" key="5">
    <source>
        <dbReference type="ARBA" id="ARBA00022842"/>
    </source>
</evidence>
<keyword evidence="5 9" id="KW-0460">Magnesium</keyword>
<dbReference type="InterPro" id="IPR006669">
    <property type="entry name" value="MgtE_transporter"/>
</dbReference>
<dbReference type="InterPro" id="IPR006668">
    <property type="entry name" value="Mg_transptr_MgtE_intracell_dom"/>
</dbReference>
<dbReference type="NCBIfam" id="TIGR00400">
    <property type="entry name" value="mgtE"/>
    <property type="match status" value="1"/>
</dbReference>
<dbReference type="PROSITE" id="PS51371">
    <property type="entry name" value="CBS"/>
    <property type="match status" value="2"/>
</dbReference>
<evidence type="ECO:0000313" key="12">
    <source>
        <dbReference type="Proteomes" id="UP000230859"/>
    </source>
</evidence>
<evidence type="ECO:0000259" key="10">
    <source>
        <dbReference type="PROSITE" id="PS51371"/>
    </source>
</evidence>
<evidence type="ECO:0000256" key="8">
    <source>
        <dbReference type="PROSITE-ProRule" id="PRU00703"/>
    </source>
</evidence>
<comment type="subunit">
    <text evidence="9">Homodimer.</text>
</comment>
<keyword evidence="9" id="KW-0479">Metal-binding</keyword>
<evidence type="ECO:0000256" key="1">
    <source>
        <dbReference type="ARBA" id="ARBA00004141"/>
    </source>
</evidence>
<organism evidence="11 12">
    <name type="scientific">Candidatus Abzuiibacterium crystallinum</name>
    <dbReference type="NCBI Taxonomy" id="1974748"/>
    <lineage>
        <taxon>Bacteria</taxon>
        <taxon>Pseudomonadati</taxon>
        <taxon>Candidatus Omnitrophota</taxon>
        <taxon>Candidatus Abzuiibacterium</taxon>
    </lineage>
</organism>
<comment type="function">
    <text evidence="9">Acts as a magnesium transporter.</text>
</comment>
<dbReference type="SMART" id="SM00924">
    <property type="entry name" value="MgtE_N"/>
    <property type="match status" value="1"/>
</dbReference>
<comment type="similarity">
    <text evidence="2 9">Belongs to the SLC41A transporter family.</text>
</comment>
<dbReference type="EMBL" id="PCVY01000043">
    <property type="protein sequence ID" value="PIQ86490.1"/>
    <property type="molecule type" value="Genomic_DNA"/>
</dbReference>
<dbReference type="Pfam" id="PF03448">
    <property type="entry name" value="MgtE_N"/>
    <property type="match status" value="1"/>
</dbReference>
<feature type="domain" description="CBS" evidence="10">
    <location>
        <begin position="117"/>
        <end position="181"/>
    </location>
</feature>
<keyword evidence="9" id="KW-1003">Cell membrane</keyword>
<dbReference type="AlphaFoldDB" id="A0A2H0LPY1"/>
<evidence type="ECO:0000256" key="3">
    <source>
        <dbReference type="ARBA" id="ARBA00022448"/>
    </source>
</evidence>
<keyword evidence="4 9" id="KW-0812">Transmembrane</keyword>
<evidence type="ECO:0000256" key="6">
    <source>
        <dbReference type="ARBA" id="ARBA00022989"/>
    </source>
</evidence>
<dbReference type="Gene3D" id="1.25.60.10">
    <property type="entry name" value="MgtE N-terminal domain-like"/>
    <property type="match status" value="1"/>
</dbReference>
<dbReference type="PANTHER" id="PTHR43773:SF1">
    <property type="entry name" value="MAGNESIUM TRANSPORTER MGTE"/>
    <property type="match status" value="1"/>
</dbReference>
<dbReference type="CDD" id="cd04606">
    <property type="entry name" value="CBS_pair_Mg_transporter"/>
    <property type="match status" value="1"/>
</dbReference>
<feature type="transmembrane region" description="Helical" evidence="9">
    <location>
        <begin position="266"/>
        <end position="286"/>
    </location>
</feature>
<keyword evidence="3 9" id="KW-0813">Transport</keyword>
<dbReference type="Pfam" id="PF01769">
    <property type="entry name" value="MgtE"/>
    <property type="match status" value="1"/>
</dbReference>
<feature type="transmembrane region" description="Helical" evidence="9">
    <location>
        <begin position="298"/>
        <end position="319"/>
    </location>
</feature>
<evidence type="ECO:0000313" key="11">
    <source>
        <dbReference type="EMBL" id="PIQ86490.1"/>
    </source>
</evidence>
<evidence type="ECO:0000256" key="2">
    <source>
        <dbReference type="ARBA" id="ARBA00009749"/>
    </source>
</evidence>
<keyword evidence="8" id="KW-0129">CBS domain</keyword>
<dbReference type="GO" id="GO:0046872">
    <property type="term" value="F:metal ion binding"/>
    <property type="evidence" value="ECO:0007669"/>
    <property type="project" value="UniProtKB-KW"/>
</dbReference>
<keyword evidence="6 9" id="KW-1133">Transmembrane helix</keyword>
<dbReference type="SUPFAM" id="SSF161093">
    <property type="entry name" value="MgtE membrane domain-like"/>
    <property type="match status" value="1"/>
</dbReference>
<protein>
    <recommendedName>
        <fullName evidence="9">Magnesium transporter MgtE</fullName>
    </recommendedName>
</protein>